<dbReference type="AlphaFoldDB" id="A0AAC9FHQ4"/>
<keyword evidence="2" id="KW-0614">Plasmid</keyword>
<dbReference type="SUPFAM" id="SSF89796">
    <property type="entry name" value="CoA-transferase family III (CaiB/BaiF)"/>
    <property type="match status" value="1"/>
</dbReference>
<dbReference type="InterPro" id="IPR044855">
    <property type="entry name" value="CoA-Trfase_III_dom3_sf"/>
</dbReference>
<dbReference type="Proteomes" id="UP000076088">
    <property type="component" value="Plasmid unnamed1"/>
</dbReference>
<dbReference type="KEGG" id="smaz:LH19_26470"/>
<dbReference type="InterPro" id="IPR050483">
    <property type="entry name" value="CoA-transferase_III_domain"/>
</dbReference>
<evidence type="ECO:0000313" key="2">
    <source>
        <dbReference type="EMBL" id="AMU92585.1"/>
    </source>
</evidence>
<dbReference type="InterPro" id="IPR023606">
    <property type="entry name" value="CoA-Trfase_III_dom_1_sf"/>
</dbReference>
<reference evidence="2 3" key="2">
    <citation type="journal article" date="2016" name="Genome Announc.">
        <title>Complete Genome Sequence of Sphingopyxis macrogoltabida Strain 203N (NBRC 111659), a Polyethylene Glycol Degrader.</title>
        <authorList>
            <person name="Ohtsubo Y."/>
            <person name="Nonoyama S."/>
            <person name="Nagata Y."/>
            <person name="Numata M."/>
            <person name="Tsuchikane K."/>
            <person name="Hosoyama A."/>
            <person name="Yamazoe A."/>
            <person name="Tsuda M."/>
            <person name="Fujita N."/>
            <person name="Kawai F."/>
        </authorList>
    </citation>
    <scope>NUCLEOTIDE SEQUENCE [LARGE SCALE GENOMIC DNA]</scope>
    <source>
        <strain evidence="2 3">203N</strain>
    </source>
</reference>
<dbReference type="PANTHER" id="PTHR48207:SF3">
    <property type="entry name" value="SUCCINATE--HYDROXYMETHYLGLUTARATE COA-TRANSFERASE"/>
    <property type="match status" value="1"/>
</dbReference>
<dbReference type="EMBL" id="CP013345">
    <property type="protein sequence ID" value="AMU92585.1"/>
    <property type="molecule type" value="Genomic_DNA"/>
</dbReference>
<protein>
    <submittedName>
        <fullName evidence="2">Carnitine dehydratase</fullName>
    </submittedName>
</protein>
<dbReference type="Pfam" id="PF02515">
    <property type="entry name" value="CoA_transf_3"/>
    <property type="match status" value="1"/>
</dbReference>
<evidence type="ECO:0000256" key="1">
    <source>
        <dbReference type="ARBA" id="ARBA00022679"/>
    </source>
</evidence>
<keyword evidence="3" id="KW-1185">Reference proteome</keyword>
<geneLocation type="plasmid" evidence="2 3">
    <name>unnamed1</name>
</geneLocation>
<name>A0AAC9FHQ4_SPHMC</name>
<sequence length="376" mass="39676">MTRPLEGLLVVSVEQAVAAPLCSARLADAGARVIKIERPEGDFARGYDHVVHGESAYFVWLNRGKESIALDFKQPQDARLLSNMIASADILIQNLAPGAMARAGFGSAELRKRHPRLITCDISGYGEDGPQRAMKAYDLLIQCETGLASITGAPQAPGRVGVSVADIGCGMNAHAAILEALYHRDRVGTGQGIAVSLFDSLAEWLAVPLLHQDYGGKAPERVGLAHPGIAPYGAFVAADGRRIVIAVQNEREWGRLCAGVLERPILAIDPKYATNSLRVANRPELDAVIAAIFAQHLAPTLVARLKQADVAFAAVNSLADLTGHPHLRRITVGSPTGPVGLPAPPVVTTLTDGDYGQVPALDADGSALRAEFGAHA</sequence>
<reference evidence="3" key="1">
    <citation type="submission" date="2015-11" db="EMBL/GenBank/DDBJ databases">
        <title>Complete genome sequence of a polyethylene-glycol degrader Sphingopyxis macrogoltabida 203N (NBRC 111659).</title>
        <authorList>
            <person name="Yoshiyuki O."/>
            <person name="Shouta N."/>
            <person name="Nagata Y."/>
            <person name="Numata M."/>
            <person name="Tsuchikane K."/>
            <person name="Hosoyama A."/>
            <person name="Yamazoe A."/>
            <person name="Tsuda M."/>
            <person name="Fujita N."/>
            <person name="Kawai F."/>
        </authorList>
    </citation>
    <scope>NUCLEOTIDE SEQUENCE [LARGE SCALE GENOMIC DNA]</scope>
    <source>
        <strain evidence="3">203N</strain>
        <plasmid evidence="3">unnamed1</plasmid>
    </source>
</reference>
<dbReference type="GO" id="GO:0008410">
    <property type="term" value="F:CoA-transferase activity"/>
    <property type="evidence" value="ECO:0007669"/>
    <property type="project" value="TreeGrafter"/>
</dbReference>
<accession>A0AAC9FHQ4</accession>
<proteinExistence type="predicted"/>
<evidence type="ECO:0000313" key="3">
    <source>
        <dbReference type="Proteomes" id="UP000076088"/>
    </source>
</evidence>
<keyword evidence="1" id="KW-0808">Transferase</keyword>
<dbReference type="Gene3D" id="3.40.50.10540">
    <property type="entry name" value="Crotonobetainyl-coa:carnitine coa-transferase, domain 1"/>
    <property type="match status" value="1"/>
</dbReference>
<dbReference type="PANTHER" id="PTHR48207">
    <property type="entry name" value="SUCCINATE--HYDROXYMETHYLGLUTARATE COA-TRANSFERASE"/>
    <property type="match status" value="1"/>
</dbReference>
<gene>
    <name evidence="2" type="ORF">ATM17_30460</name>
</gene>
<dbReference type="Gene3D" id="3.30.1540.10">
    <property type="entry name" value="formyl-coa transferase, domain 3"/>
    <property type="match status" value="1"/>
</dbReference>
<dbReference type="InterPro" id="IPR003673">
    <property type="entry name" value="CoA-Trfase_fam_III"/>
</dbReference>
<organism evidence="2 3">
    <name type="scientific">Sphingopyxis macrogoltabida</name>
    <name type="common">Sphingomonas macrogoltabidus</name>
    <dbReference type="NCBI Taxonomy" id="33050"/>
    <lineage>
        <taxon>Bacteria</taxon>
        <taxon>Pseudomonadati</taxon>
        <taxon>Pseudomonadota</taxon>
        <taxon>Alphaproteobacteria</taxon>
        <taxon>Sphingomonadales</taxon>
        <taxon>Sphingomonadaceae</taxon>
        <taxon>Sphingopyxis</taxon>
    </lineage>
</organism>
<dbReference type="RefSeq" id="WP_054734598.1">
    <property type="nucleotide sequence ID" value="NZ_CP009430.1"/>
</dbReference>